<dbReference type="InterPro" id="IPR008258">
    <property type="entry name" value="Transglycosylase_SLT_dom_1"/>
</dbReference>
<proteinExistence type="inferred from homology"/>
<evidence type="ECO:0000256" key="1">
    <source>
        <dbReference type="ARBA" id="ARBA00004339"/>
    </source>
</evidence>
<gene>
    <name evidence="7" type="ORF">K1718_12635</name>
</gene>
<dbReference type="InterPro" id="IPR001638">
    <property type="entry name" value="Solute-binding_3/MltF_N"/>
</dbReference>
<comment type="similarity">
    <text evidence="2">Belongs to the transglycosylase Slt family.</text>
</comment>
<dbReference type="Gene3D" id="3.40.190.10">
    <property type="entry name" value="Periplasmic binding protein-like II"/>
    <property type="match status" value="2"/>
</dbReference>
<keyword evidence="5" id="KW-0472">Membrane</keyword>
<dbReference type="Pfam" id="PF01464">
    <property type="entry name" value="SLT"/>
    <property type="match status" value="1"/>
</dbReference>
<evidence type="ECO:0000256" key="4">
    <source>
        <dbReference type="ARBA" id="ARBA00023237"/>
    </source>
</evidence>
<dbReference type="SUPFAM" id="SSF53955">
    <property type="entry name" value="Lysozyme-like"/>
    <property type="match status" value="1"/>
</dbReference>
<dbReference type="Pfam" id="PF00497">
    <property type="entry name" value="SBP_bac_3"/>
    <property type="match status" value="1"/>
</dbReference>
<sequence length="496" mass="55963">MKLSSRLVRIYRHAFLVLIIAVSSVIFYSEQGFSTDTELAENLEDVLRQPFEGDFDDLVERGYLRVLVPFSKTGFFIDKGVRRGSSADLMIEFEKHLATTHGDKVKDFEVVLIPTQRTNLFKDLSDARGDIALGNLTITEDREKLVTFSAPLLKDVEEVPVTADSVPDILSVDDLSGKTIFVRKSASYSQSLDALNRRLAREGKKTMDLVYADERLEDEDLMEMVAAGGIPMVIVDRHKAELWLDVLDGLKLHPEAAVRKDGEIAIAVRKNAPALLQEVDGFVPTVKKGTLLGNIIFKRYLQEATYLKEMRKADYDEKLARFRAFFQKYGKEYEIDWLLIAAQSYQESKFDPAARSSAGAVGLMQIKPTTAEGNPINIRGIASDTEKNVHAGVKYLRYLADSYFPKLAPDPASQTFFALAAYNAGPSRFAKLREKAKMQGYDPDKWFGNVEWIVASEIGRQPVDYVGNIYQYYVVFFNEHQRRKSEAELKSTKSAQ</sequence>
<keyword evidence="5" id="KW-0812">Transmembrane</keyword>
<keyword evidence="4" id="KW-0998">Cell outer membrane</keyword>
<protein>
    <submittedName>
        <fullName evidence="7">Transporter substrate-binding domain-containing protein</fullName>
    </submittedName>
</protein>
<reference evidence="7 8" key="1">
    <citation type="submission" date="2023-03" db="EMBL/GenBank/DDBJ databases">
        <title>Roseibium porphyridii sp. nov. and Roseibium rhodosorbium sp. nov. isolated from marine algae, Porphyridium cruentum and Rhodosorus marinus, respectively.</title>
        <authorList>
            <person name="Lee M.W."/>
            <person name="Choi B.J."/>
            <person name="Lee J.K."/>
            <person name="Choi D.G."/>
            <person name="Baek J.H."/>
            <person name="Bayburt H."/>
            <person name="Kim J.M."/>
            <person name="Han D.M."/>
            <person name="Kim K.H."/>
            <person name="Jeon C.O."/>
        </authorList>
    </citation>
    <scope>NUCLEOTIDE SEQUENCE [LARGE SCALE GENOMIC DNA]</scope>
    <source>
        <strain evidence="7 8">KMA01</strain>
    </source>
</reference>
<dbReference type="SUPFAM" id="SSF53850">
    <property type="entry name" value="Periplasmic binding protein-like II"/>
    <property type="match status" value="1"/>
</dbReference>
<organism evidence="7 8">
    <name type="scientific">Roseibium porphyridii</name>
    <dbReference type="NCBI Taxonomy" id="2866279"/>
    <lineage>
        <taxon>Bacteria</taxon>
        <taxon>Pseudomonadati</taxon>
        <taxon>Pseudomonadota</taxon>
        <taxon>Alphaproteobacteria</taxon>
        <taxon>Hyphomicrobiales</taxon>
        <taxon>Stappiaceae</taxon>
        <taxon>Roseibium</taxon>
    </lineage>
</organism>
<accession>A0ABY8F9I5</accession>
<dbReference type="PANTHER" id="PTHR37423:SF2">
    <property type="entry name" value="MEMBRANE-BOUND LYTIC MUREIN TRANSGLYCOSYLASE C"/>
    <property type="match status" value="1"/>
</dbReference>
<dbReference type="PANTHER" id="PTHR37423">
    <property type="entry name" value="SOLUBLE LYTIC MUREIN TRANSGLYCOSYLASE-RELATED"/>
    <property type="match status" value="1"/>
</dbReference>
<feature type="transmembrane region" description="Helical" evidence="5">
    <location>
        <begin position="12"/>
        <end position="29"/>
    </location>
</feature>
<dbReference type="InterPro" id="IPR023346">
    <property type="entry name" value="Lysozyme-like_dom_sf"/>
</dbReference>
<evidence type="ECO:0000313" key="8">
    <source>
        <dbReference type="Proteomes" id="UP001209803"/>
    </source>
</evidence>
<dbReference type="SMART" id="SM00062">
    <property type="entry name" value="PBPb"/>
    <property type="match status" value="1"/>
</dbReference>
<feature type="domain" description="Solute-binding protein family 3/N-terminal" evidence="6">
    <location>
        <begin position="63"/>
        <end position="304"/>
    </location>
</feature>
<dbReference type="CDD" id="cd13403">
    <property type="entry name" value="MLTF-like"/>
    <property type="match status" value="1"/>
</dbReference>
<evidence type="ECO:0000313" key="7">
    <source>
        <dbReference type="EMBL" id="WFE92168.1"/>
    </source>
</evidence>
<evidence type="ECO:0000259" key="6">
    <source>
        <dbReference type="SMART" id="SM00062"/>
    </source>
</evidence>
<comment type="subcellular location">
    <subcellularLocation>
        <location evidence="1">Cell outer membrane</location>
        <topology evidence="1">Peripheral membrane protein</topology>
    </subcellularLocation>
</comment>
<dbReference type="RefSeq" id="WP_274706381.1">
    <property type="nucleotide sequence ID" value="NZ_CP120863.1"/>
</dbReference>
<dbReference type="EMBL" id="CP120863">
    <property type="protein sequence ID" value="WFE92168.1"/>
    <property type="molecule type" value="Genomic_DNA"/>
</dbReference>
<dbReference type="Gene3D" id="1.10.530.10">
    <property type="match status" value="1"/>
</dbReference>
<evidence type="ECO:0000256" key="2">
    <source>
        <dbReference type="ARBA" id="ARBA00007734"/>
    </source>
</evidence>
<dbReference type="CDD" id="cd01009">
    <property type="entry name" value="PBP2_YfhD_N"/>
    <property type="match status" value="1"/>
</dbReference>
<evidence type="ECO:0000256" key="3">
    <source>
        <dbReference type="ARBA" id="ARBA00009387"/>
    </source>
</evidence>
<dbReference type="Proteomes" id="UP001209803">
    <property type="component" value="Chromosome"/>
</dbReference>
<evidence type="ECO:0000256" key="5">
    <source>
        <dbReference type="SAM" id="Phobius"/>
    </source>
</evidence>
<keyword evidence="8" id="KW-1185">Reference proteome</keyword>
<comment type="similarity">
    <text evidence="3">Belongs to the virb1 family.</text>
</comment>
<keyword evidence="5" id="KW-1133">Transmembrane helix</keyword>
<name>A0ABY8F9I5_9HYPH</name>